<feature type="domain" description="Putative restriction endonuclease" evidence="1">
    <location>
        <begin position="13"/>
        <end position="181"/>
    </location>
</feature>
<dbReference type="EMBL" id="CP089984">
    <property type="protein sequence ID" value="WXB14666.1"/>
    <property type="molecule type" value="Genomic_DNA"/>
</dbReference>
<keyword evidence="2" id="KW-0378">Hydrolase</keyword>
<name>A0ABZ2LZY1_9BACT</name>
<dbReference type="InterPro" id="IPR011335">
    <property type="entry name" value="Restrct_endonuc-II-like"/>
</dbReference>
<protein>
    <submittedName>
        <fullName evidence="2">Uma2 family endonuclease</fullName>
    </submittedName>
</protein>
<proteinExistence type="predicted"/>
<evidence type="ECO:0000259" key="1">
    <source>
        <dbReference type="Pfam" id="PF05685"/>
    </source>
</evidence>
<dbReference type="PANTHER" id="PTHR34107:SF4">
    <property type="entry name" value="SLL1222 PROTEIN"/>
    <property type="match status" value="1"/>
</dbReference>
<accession>A0ABZ2LZY1</accession>
<reference evidence="2 3" key="1">
    <citation type="submission" date="2021-12" db="EMBL/GenBank/DDBJ databases">
        <title>Discovery of the Pendulisporaceae a myxobacterial family with distinct sporulation behavior and unique specialized metabolism.</title>
        <authorList>
            <person name="Garcia R."/>
            <person name="Popoff A."/>
            <person name="Bader C.D."/>
            <person name="Loehr J."/>
            <person name="Walesch S."/>
            <person name="Walt C."/>
            <person name="Boldt J."/>
            <person name="Bunk B."/>
            <person name="Haeckl F.J.F.P.J."/>
            <person name="Gunesch A.P."/>
            <person name="Birkelbach J."/>
            <person name="Nuebel U."/>
            <person name="Pietschmann T."/>
            <person name="Bach T."/>
            <person name="Mueller R."/>
        </authorList>
    </citation>
    <scope>NUCLEOTIDE SEQUENCE [LARGE SCALE GENOMIC DNA]</scope>
    <source>
        <strain evidence="2 3">MSr11954</strain>
    </source>
</reference>
<sequence length="197" mass="22090">MAAHARRPATYADLLALPEDVRAEIIDGHIVTMPGALPRHSKSQRAIGSFIGRPFDDDDGSGGPGGWWIFLEIDIQLGPNVVRPDLAGWRRERLPDPGDVRPILVAPDWICEILSPSNTAHDRVTKRRIYARHQVRHYWIVDPIARTLETLTLEGERWVDAGTFDDSETARVPPFEAVELPIGRLFLPRSEANDPQP</sequence>
<dbReference type="InterPro" id="IPR008538">
    <property type="entry name" value="Uma2"/>
</dbReference>
<dbReference type="GO" id="GO:0004519">
    <property type="term" value="F:endonuclease activity"/>
    <property type="evidence" value="ECO:0007669"/>
    <property type="project" value="UniProtKB-KW"/>
</dbReference>
<evidence type="ECO:0000313" key="3">
    <source>
        <dbReference type="Proteomes" id="UP001370348"/>
    </source>
</evidence>
<evidence type="ECO:0000313" key="2">
    <source>
        <dbReference type="EMBL" id="WXB14666.1"/>
    </source>
</evidence>
<dbReference type="PANTHER" id="PTHR34107">
    <property type="entry name" value="SLL0198 PROTEIN-RELATED"/>
    <property type="match status" value="1"/>
</dbReference>
<gene>
    <name evidence="2" type="ORF">LZC94_43435</name>
</gene>
<dbReference type="Proteomes" id="UP001370348">
    <property type="component" value="Chromosome"/>
</dbReference>
<dbReference type="Pfam" id="PF05685">
    <property type="entry name" value="Uma2"/>
    <property type="match status" value="1"/>
</dbReference>
<dbReference type="CDD" id="cd06260">
    <property type="entry name" value="DUF820-like"/>
    <property type="match status" value="1"/>
</dbReference>
<organism evidence="2 3">
    <name type="scientific">Pendulispora albinea</name>
    <dbReference type="NCBI Taxonomy" id="2741071"/>
    <lineage>
        <taxon>Bacteria</taxon>
        <taxon>Pseudomonadati</taxon>
        <taxon>Myxococcota</taxon>
        <taxon>Myxococcia</taxon>
        <taxon>Myxococcales</taxon>
        <taxon>Sorangiineae</taxon>
        <taxon>Pendulisporaceae</taxon>
        <taxon>Pendulispora</taxon>
    </lineage>
</organism>
<dbReference type="RefSeq" id="WP_394824290.1">
    <property type="nucleotide sequence ID" value="NZ_CP089984.1"/>
</dbReference>
<keyword evidence="3" id="KW-1185">Reference proteome</keyword>
<keyword evidence="2" id="KW-0540">Nuclease</keyword>
<keyword evidence="2" id="KW-0255">Endonuclease</keyword>
<dbReference type="SUPFAM" id="SSF52980">
    <property type="entry name" value="Restriction endonuclease-like"/>
    <property type="match status" value="1"/>
</dbReference>
<dbReference type="InterPro" id="IPR012296">
    <property type="entry name" value="Nuclease_put_TT1808"/>
</dbReference>
<dbReference type="Gene3D" id="3.90.1570.10">
    <property type="entry name" value="tt1808, chain A"/>
    <property type="match status" value="1"/>
</dbReference>